<keyword evidence="1" id="KW-0489">Methyltransferase</keyword>
<dbReference type="OrthoDB" id="341421at2759"/>
<dbReference type="GO" id="GO:0032259">
    <property type="term" value="P:methylation"/>
    <property type="evidence" value="ECO:0007669"/>
    <property type="project" value="UniProtKB-KW"/>
</dbReference>
<dbReference type="InterPro" id="IPR044429">
    <property type="entry name" value="SETD4_SET"/>
</dbReference>
<dbReference type="PANTHER" id="PTHR13271:SF47">
    <property type="entry name" value="ACTIN-HISTIDINE N-METHYLTRANSFERASE"/>
    <property type="match status" value="1"/>
</dbReference>
<proteinExistence type="predicted"/>
<sequence>MATSSPPWIAQLWSWVESNGGQCKLAELREIRPGERALVATHTVPPSKPIVSIPLRLLCNKLTLAPLYPAHIAQSLTSTQFISLHLALQAATTEESFPVPCGRTRLTAPREFFRPFEQSLPTRFDSLPLTWELMASSSSELRDRFEIDAADKTLHGPSQSMSADLLSCLPPSLLVRTDDVIKRFEVDWKRCKTVWDGYLATNIDETDRLRFQAFHIAWCNVNTRCLYYDLGLPLTENLTLCPIIDMINHRSSRTTQPQGRFSSFSFSSPPVASTSEESYRQGDELVFSYGAHANALLMAEYGFSLGVTNPDNNNLDVSAYIEQLLLDDPQGSVKRDLLEAEGYWGDWTIQVDSNFSDETSYPSFRTLIALRLLHIERLDRETAALQSWHDVISGLLDVVSARNEAQVEHSLLHIVSRVDDECVQMLEMCQKLMRKYARPDDDVAVSARHCLSMLHGIVECDRSTASRLRFK</sequence>
<keyword evidence="3" id="KW-0949">S-adenosyl-L-methionine</keyword>
<keyword evidence="5" id="KW-1185">Reference proteome</keyword>
<dbReference type="CDD" id="cd19177">
    <property type="entry name" value="SET_SETD4"/>
    <property type="match status" value="1"/>
</dbReference>
<dbReference type="PANTHER" id="PTHR13271">
    <property type="entry name" value="UNCHARACTERIZED PUTATIVE METHYLTRANSFERASE"/>
    <property type="match status" value="1"/>
</dbReference>
<dbReference type="GO" id="GO:0016279">
    <property type="term" value="F:protein-lysine N-methyltransferase activity"/>
    <property type="evidence" value="ECO:0007669"/>
    <property type="project" value="InterPro"/>
</dbReference>
<accession>A0A238F7W0</accession>
<dbReference type="InterPro" id="IPR050600">
    <property type="entry name" value="SETD3_SETD6_MTase"/>
</dbReference>
<keyword evidence="2" id="KW-0808">Transferase</keyword>
<evidence type="ECO:0000256" key="3">
    <source>
        <dbReference type="ARBA" id="ARBA00022691"/>
    </source>
</evidence>
<dbReference type="SUPFAM" id="SSF82199">
    <property type="entry name" value="SET domain"/>
    <property type="match status" value="1"/>
</dbReference>
<name>A0A238F7W0_9BASI</name>
<protein>
    <submittedName>
        <fullName evidence="4">BQ2448_2305 protein</fullName>
    </submittedName>
</protein>
<evidence type="ECO:0000256" key="1">
    <source>
        <dbReference type="ARBA" id="ARBA00022603"/>
    </source>
</evidence>
<dbReference type="EMBL" id="FMSP01000004">
    <property type="protein sequence ID" value="SCV69285.1"/>
    <property type="molecule type" value="Genomic_DNA"/>
</dbReference>
<dbReference type="STRING" id="269621.A0A238F7W0"/>
<evidence type="ECO:0000313" key="5">
    <source>
        <dbReference type="Proteomes" id="UP000198372"/>
    </source>
</evidence>
<evidence type="ECO:0000256" key="2">
    <source>
        <dbReference type="ARBA" id="ARBA00022679"/>
    </source>
</evidence>
<dbReference type="AlphaFoldDB" id="A0A238F7W0"/>
<dbReference type="Gene3D" id="3.90.1410.10">
    <property type="entry name" value="set domain protein methyltransferase, domain 1"/>
    <property type="match status" value="1"/>
</dbReference>
<dbReference type="InterPro" id="IPR046341">
    <property type="entry name" value="SET_dom_sf"/>
</dbReference>
<reference evidence="5" key="1">
    <citation type="submission" date="2016-09" db="EMBL/GenBank/DDBJ databases">
        <authorList>
            <person name="Jeantristanb JTB J.-T."/>
            <person name="Ricardo R."/>
        </authorList>
    </citation>
    <scope>NUCLEOTIDE SEQUENCE [LARGE SCALE GENOMIC DNA]</scope>
</reference>
<organism evidence="4 5">
    <name type="scientific">Microbotryum intermedium</name>
    <dbReference type="NCBI Taxonomy" id="269621"/>
    <lineage>
        <taxon>Eukaryota</taxon>
        <taxon>Fungi</taxon>
        <taxon>Dikarya</taxon>
        <taxon>Basidiomycota</taxon>
        <taxon>Pucciniomycotina</taxon>
        <taxon>Microbotryomycetes</taxon>
        <taxon>Microbotryales</taxon>
        <taxon>Microbotryaceae</taxon>
        <taxon>Microbotryum</taxon>
    </lineage>
</organism>
<gene>
    <name evidence="4" type="ORF">BQ2448_2305</name>
</gene>
<dbReference type="Proteomes" id="UP000198372">
    <property type="component" value="Unassembled WGS sequence"/>
</dbReference>
<evidence type="ECO:0000313" key="4">
    <source>
        <dbReference type="EMBL" id="SCV69285.1"/>
    </source>
</evidence>